<evidence type="ECO:0000259" key="7">
    <source>
        <dbReference type="Pfam" id="PF00296"/>
    </source>
</evidence>
<evidence type="ECO:0000256" key="4">
    <source>
        <dbReference type="ARBA" id="ARBA00023033"/>
    </source>
</evidence>
<keyword evidence="1 6" id="KW-0285">Flavoprotein</keyword>
<dbReference type="InterPro" id="IPR011251">
    <property type="entry name" value="Luciferase-like_dom"/>
</dbReference>
<reference evidence="8 9" key="1">
    <citation type="submission" date="2016-04" db="EMBL/GenBank/DDBJ databases">
        <title>First whole genome shotgun sequence of the bacterium Enteractinococcus sp. strain UASWS1574.</title>
        <authorList>
            <person name="Crovadore J."/>
            <person name="Chablais R."/>
            <person name="Lefort F."/>
        </authorList>
    </citation>
    <scope>NUCLEOTIDE SEQUENCE [LARGE SCALE GENOMIC DNA]</scope>
    <source>
        <strain evidence="8 9">UASWS1574</strain>
    </source>
</reference>
<dbReference type="Gene3D" id="3.20.20.30">
    <property type="entry name" value="Luciferase-like domain"/>
    <property type="match status" value="1"/>
</dbReference>
<dbReference type="STRING" id="1837282.A6F49_11800"/>
<evidence type="ECO:0000256" key="3">
    <source>
        <dbReference type="ARBA" id="ARBA00023002"/>
    </source>
</evidence>
<feature type="binding site" evidence="6">
    <location>
        <position position="171"/>
    </location>
    <ligand>
        <name>FMN</name>
        <dbReference type="ChEBI" id="CHEBI:58210"/>
    </ligand>
</feature>
<comment type="similarity">
    <text evidence="5">Belongs to the NtaA/SnaA/DszA monooxygenase family.</text>
</comment>
<dbReference type="PANTHER" id="PTHR30011">
    <property type="entry name" value="ALKANESULFONATE MONOOXYGENASE-RELATED"/>
    <property type="match status" value="1"/>
</dbReference>
<dbReference type="RefSeq" id="WP_052504908.1">
    <property type="nucleotide sequence ID" value="NZ_LXEY01000019.1"/>
</dbReference>
<dbReference type="AlphaFoldDB" id="A0A1B7LZ16"/>
<comment type="caution">
    <text evidence="8">The sequence shown here is derived from an EMBL/GenBank/DDBJ whole genome shotgun (WGS) entry which is preliminary data.</text>
</comment>
<keyword evidence="3" id="KW-0560">Oxidoreductase</keyword>
<evidence type="ECO:0000256" key="2">
    <source>
        <dbReference type="ARBA" id="ARBA00022643"/>
    </source>
</evidence>
<dbReference type="Pfam" id="PF00296">
    <property type="entry name" value="Bac_luciferase"/>
    <property type="match status" value="1"/>
</dbReference>
<dbReference type="InterPro" id="IPR016215">
    <property type="entry name" value="NTA_MOA"/>
</dbReference>
<feature type="binding site" evidence="6">
    <location>
        <position position="70"/>
    </location>
    <ligand>
        <name>FMN</name>
        <dbReference type="ChEBI" id="CHEBI:58210"/>
    </ligand>
</feature>
<keyword evidence="9" id="KW-1185">Reference proteome</keyword>
<dbReference type="OrthoDB" id="3265338at2"/>
<dbReference type="EMBL" id="LXEY01000019">
    <property type="protein sequence ID" value="OAV60623.1"/>
    <property type="molecule type" value="Genomic_DNA"/>
</dbReference>
<dbReference type="NCBIfam" id="TIGR03860">
    <property type="entry name" value="FMN_nitrolo"/>
    <property type="match status" value="1"/>
</dbReference>
<proteinExistence type="inferred from homology"/>
<name>A0A1B7LZ16_9MICC</name>
<evidence type="ECO:0000256" key="5">
    <source>
        <dbReference type="ARBA" id="ARBA00033748"/>
    </source>
</evidence>
<evidence type="ECO:0000313" key="8">
    <source>
        <dbReference type="EMBL" id="OAV60623.1"/>
    </source>
</evidence>
<dbReference type="GO" id="GO:0016705">
    <property type="term" value="F:oxidoreductase activity, acting on paired donors, with incorporation or reduction of molecular oxygen"/>
    <property type="evidence" value="ECO:0007669"/>
    <property type="project" value="InterPro"/>
</dbReference>
<protein>
    <recommendedName>
        <fullName evidence="7">Luciferase-like domain-containing protein</fullName>
    </recommendedName>
</protein>
<dbReference type="PANTHER" id="PTHR30011:SF16">
    <property type="entry name" value="C2H2 FINGER DOMAIN TRANSCRIPTION FACTOR (EUROFUNG)-RELATED"/>
    <property type="match status" value="1"/>
</dbReference>
<evidence type="ECO:0000313" key="9">
    <source>
        <dbReference type="Proteomes" id="UP000078292"/>
    </source>
</evidence>
<organism evidence="8 9">
    <name type="scientific">Enteractinococcus helveticum</name>
    <dbReference type="NCBI Taxonomy" id="1837282"/>
    <lineage>
        <taxon>Bacteria</taxon>
        <taxon>Bacillati</taxon>
        <taxon>Actinomycetota</taxon>
        <taxon>Actinomycetes</taxon>
        <taxon>Micrococcales</taxon>
        <taxon>Micrococcaceae</taxon>
    </lineage>
</organism>
<feature type="binding site" evidence="6">
    <location>
        <position position="117"/>
    </location>
    <ligand>
        <name>FMN</name>
        <dbReference type="ChEBI" id="CHEBI:58210"/>
    </ligand>
</feature>
<gene>
    <name evidence="8" type="ORF">A6F49_11800</name>
</gene>
<dbReference type="InterPro" id="IPR051260">
    <property type="entry name" value="Diverse_substr_monoxygenases"/>
</dbReference>
<sequence length="447" mass="48004">MTSPTHTTDSIAQPFASTIPCAAMIFPPLFQFAGAWRHPGNRTDWLRTSFWTDLGRQLEADGYDMLFVPDAMAMARGHDGTTDAVISVGAKGGIYLDPITVMSTVAAVTTQLRLGCTLSTSFVPAYDIARRIATLHQLSGGRAAWNIVTSVYDYEAQNMGLPRLEPKADRYRKADRVTQEVLELWQSFPDEALWMDTETGRFADPTRIQPTGDGVGPLTLPGDVEGYRPMLLQAGASPTGLDFAARWADATFMVAANGAQAQQVRADLRARAAQAGRDPNTITTLMGVQPIVAETQTAAENKLQELQDLIEPAESWQDLATLFRADPNDWALDDSAADFLAAQRGATGAEGFENIVAEIVQDGASTVGELAVLGAIAQFKPLLVGTAESVAQQMLDLVDHGATDGFMIMGTVVPDSFSDFAPVIRLLNEATKSPGAPSVEPQNSLAR</sequence>
<dbReference type="SUPFAM" id="SSF51679">
    <property type="entry name" value="Bacterial luciferase-like"/>
    <property type="match status" value="1"/>
</dbReference>
<keyword evidence="4" id="KW-0503">Monooxygenase</keyword>
<dbReference type="Proteomes" id="UP000078292">
    <property type="component" value="Unassembled WGS sequence"/>
</dbReference>
<dbReference type="GO" id="GO:0004497">
    <property type="term" value="F:monooxygenase activity"/>
    <property type="evidence" value="ECO:0007669"/>
    <property type="project" value="UniProtKB-KW"/>
</dbReference>
<evidence type="ECO:0000256" key="6">
    <source>
        <dbReference type="PIRSR" id="PIRSR000337-1"/>
    </source>
</evidence>
<evidence type="ECO:0000256" key="1">
    <source>
        <dbReference type="ARBA" id="ARBA00022630"/>
    </source>
</evidence>
<dbReference type="InterPro" id="IPR036661">
    <property type="entry name" value="Luciferase-like_sf"/>
</dbReference>
<accession>A0A1B7LZ16</accession>
<keyword evidence="2 6" id="KW-0288">FMN</keyword>
<feature type="binding site" evidence="6">
    <location>
        <position position="237"/>
    </location>
    <ligand>
        <name>FMN</name>
        <dbReference type="ChEBI" id="CHEBI:58210"/>
    </ligand>
</feature>
<dbReference type="PIRSF" id="PIRSF000337">
    <property type="entry name" value="NTA_MOA"/>
    <property type="match status" value="1"/>
</dbReference>
<feature type="domain" description="Luciferase-like" evidence="7">
    <location>
        <begin position="52"/>
        <end position="403"/>
    </location>
</feature>